<dbReference type="AlphaFoldDB" id="A0A6A3K278"/>
<dbReference type="Proteomes" id="UP000429607">
    <property type="component" value="Unassembled WGS sequence"/>
</dbReference>
<proteinExistence type="predicted"/>
<organism evidence="1 2">
    <name type="scientific">Phytophthora rubi</name>
    <dbReference type="NCBI Taxonomy" id="129364"/>
    <lineage>
        <taxon>Eukaryota</taxon>
        <taxon>Sar</taxon>
        <taxon>Stramenopiles</taxon>
        <taxon>Oomycota</taxon>
        <taxon>Peronosporomycetes</taxon>
        <taxon>Peronosporales</taxon>
        <taxon>Peronosporaceae</taxon>
        <taxon>Phytophthora</taxon>
    </lineage>
</organism>
<evidence type="ECO:0000313" key="1">
    <source>
        <dbReference type="EMBL" id="KAE9001289.1"/>
    </source>
</evidence>
<sequence length="140" mass="16635">MEAVAVATEQGTPETPFPITSVANAGKWFHWEKHSSFWYKWTFVLETTSKLCRREEQEDALLAFIRVLYDKKIGEITSRWNDEIHLSEWVDQERISFDHAQVKLGDVFDYYTINGELTFPQWAHFKYVVEDYLKNHTQVK</sequence>
<dbReference type="EMBL" id="QXFV01001644">
    <property type="protein sequence ID" value="KAE9001289.1"/>
    <property type="molecule type" value="Genomic_DNA"/>
</dbReference>
<protein>
    <submittedName>
        <fullName evidence="1">Uncharacterized protein</fullName>
    </submittedName>
</protein>
<name>A0A6A3K278_9STRA</name>
<evidence type="ECO:0000313" key="2">
    <source>
        <dbReference type="Proteomes" id="UP000429607"/>
    </source>
</evidence>
<gene>
    <name evidence="1" type="ORF">PR001_g18568</name>
</gene>
<accession>A0A6A3K278</accession>
<reference evidence="1 2" key="1">
    <citation type="submission" date="2018-09" db="EMBL/GenBank/DDBJ databases">
        <title>Genomic investigation of the strawberry pathogen Phytophthora fragariae indicates pathogenicity is determined by transcriptional variation in three key races.</title>
        <authorList>
            <person name="Adams T.M."/>
            <person name="Armitage A.D."/>
            <person name="Sobczyk M.K."/>
            <person name="Bates H.J."/>
            <person name="Dunwell J.M."/>
            <person name="Nellist C.F."/>
            <person name="Harrison R.J."/>
        </authorList>
    </citation>
    <scope>NUCLEOTIDE SEQUENCE [LARGE SCALE GENOMIC DNA]</scope>
    <source>
        <strain evidence="1 2">SCRP249</strain>
    </source>
</reference>
<comment type="caution">
    <text evidence="1">The sequence shown here is derived from an EMBL/GenBank/DDBJ whole genome shotgun (WGS) entry which is preliminary data.</text>
</comment>